<dbReference type="EMBL" id="GBRH01215513">
    <property type="protein sequence ID" value="JAD82382.1"/>
    <property type="molecule type" value="Transcribed_RNA"/>
</dbReference>
<name>A0A0A9DF48_ARUDO</name>
<dbReference type="AlphaFoldDB" id="A0A0A9DF48"/>
<accession>A0A0A9DF48</accession>
<reference evidence="2" key="2">
    <citation type="journal article" date="2015" name="Data Brief">
        <title>Shoot transcriptome of the giant reed, Arundo donax.</title>
        <authorList>
            <person name="Barrero R.A."/>
            <person name="Guerrero F.D."/>
            <person name="Moolhuijzen P."/>
            <person name="Goolsby J.A."/>
            <person name="Tidwell J."/>
            <person name="Bellgard S.E."/>
            <person name="Bellgard M.I."/>
        </authorList>
    </citation>
    <scope>NUCLEOTIDE SEQUENCE</scope>
    <source>
        <tissue evidence="2">Shoot tissue taken approximately 20 cm above the soil surface</tissue>
    </source>
</reference>
<proteinExistence type="predicted"/>
<feature type="compositionally biased region" description="Basic residues" evidence="1">
    <location>
        <begin position="14"/>
        <end position="34"/>
    </location>
</feature>
<evidence type="ECO:0000313" key="2">
    <source>
        <dbReference type="EMBL" id="JAD82382.1"/>
    </source>
</evidence>
<organism evidence="2">
    <name type="scientific">Arundo donax</name>
    <name type="common">Giant reed</name>
    <name type="synonym">Donax arundinaceus</name>
    <dbReference type="NCBI Taxonomy" id="35708"/>
    <lineage>
        <taxon>Eukaryota</taxon>
        <taxon>Viridiplantae</taxon>
        <taxon>Streptophyta</taxon>
        <taxon>Embryophyta</taxon>
        <taxon>Tracheophyta</taxon>
        <taxon>Spermatophyta</taxon>
        <taxon>Magnoliopsida</taxon>
        <taxon>Liliopsida</taxon>
        <taxon>Poales</taxon>
        <taxon>Poaceae</taxon>
        <taxon>PACMAD clade</taxon>
        <taxon>Arundinoideae</taxon>
        <taxon>Arundineae</taxon>
        <taxon>Arundo</taxon>
    </lineage>
</organism>
<evidence type="ECO:0000256" key="1">
    <source>
        <dbReference type="SAM" id="MobiDB-lite"/>
    </source>
</evidence>
<sequence>MAVGPAYDPVAARLGRRHRRHAVAGRRGRSRRRSDRHEPG</sequence>
<protein>
    <submittedName>
        <fullName evidence="2">Uncharacterized protein</fullName>
    </submittedName>
</protein>
<feature type="region of interest" description="Disordered" evidence="1">
    <location>
        <begin position="1"/>
        <end position="40"/>
    </location>
</feature>
<reference evidence="2" key="1">
    <citation type="submission" date="2014-09" db="EMBL/GenBank/DDBJ databases">
        <authorList>
            <person name="Magalhaes I.L.F."/>
            <person name="Oliveira U."/>
            <person name="Santos F.R."/>
            <person name="Vidigal T.H.D.A."/>
            <person name="Brescovit A.D."/>
            <person name="Santos A.J."/>
        </authorList>
    </citation>
    <scope>NUCLEOTIDE SEQUENCE</scope>
    <source>
        <tissue evidence="2">Shoot tissue taken approximately 20 cm above the soil surface</tissue>
    </source>
</reference>